<dbReference type="Proteomes" id="UP000274225">
    <property type="component" value="Unassembled WGS sequence"/>
</dbReference>
<gene>
    <name evidence="1" type="ORF">NCTC11868_01680</name>
</gene>
<evidence type="ECO:0000313" key="2">
    <source>
        <dbReference type="Proteomes" id="UP000274225"/>
    </source>
</evidence>
<accession>A0A3P6LQJ4</accession>
<sequence>MKARNINDIVKSASRSCQGRMQIIKGQSDLLLKIGFWCSVLSTSYLPGNKQQIAGTNSRRITMLSIQ</sequence>
<name>A0A3P6LQJ4_SHIDY</name>
<dbReference type="AlphaFoldDB" id="A0A3P6LQJ4"/>
<reference evidence="1 2" key="1">
    <citation type="submission" date="2018-11" db="EMBL/GenBank/DDBJ databases">
        <authorList>
            <consortium name="Pathogen Informatics"/>
        </authorList>
    </citation>
    <scope>NUCLEOTIDE SEQUENCE [LARGE SCALE GENOMIC DNA]</scope>
    <source>
        <strain evidence="1 2">NCTC11868</strain>
    </source>
</reference>
<organism evidence="1 2">
    <name type="scientific">Shigella dysenteriae</name>
    <dbReference type="NCBI Taxonomy" id="622"/>
    <lineage>
        <taxon>Bacteria</taxon>
        <taxon>Pseudomonadati</taxon>
        <taxon>Pseudomonadota</taxon>
        <taxon>Gammaproteobacteria</taxon>
        <taxon>Enterobacterales</taxon>
        <taxon>Enterobacteriaceae</taxon>
        <taxon>Shigella</taxon>
    </lineage>
</organism>
<dbReference type="EMBL" id="UYIT01000003">
    <property type="protein sequence ID" value="VDG87575.1"/>
    <property type="molecule type" value="Genomic_DNA"/>
</dbReference>
<evidence type="ECO:0000313" key="1">
    <source>
        <dbReference type="EMBL" id="VDG87575.1"/>
    </source>
</evidence>
<proteinExistence type="predicted"/>
<protein>
    <submittedName>
        <fullName evidence="1">Uncharacterized protein</fullName>
    </submittedName>
</protein>